<sequence>MNKELFGVFGGRTAFERVRSPAAFDRVVEGPAVTVGVRDDGLDVPGWTQVESRDDGCCVVWGEAYVPDSDSDPATWLLDQYPSLGAKALSALNGSFLAVVDDGFRPVVAGDPLRTRECFFTDLEENRVFGTDPTTVVNLLEDPSPCRRSLVEFVHLGVVLGDRTLFEDVARVPFDGYLEPDDSGALDRFVYDAREFNYADSLARRLQRAIDRRSGQPGRTGVMLSAGYDSRVLLAELDDVDRCYTVGRPDSDEVSVSRQLAHQHGADHHVLDPADGYLNTRPETIQYGQSIKESLQVHQAVDGAHIDVDSLHHGLLFDTLLSGHFLPRRTIDVLDYTFPLRGLESDPDVAETLLFDNFGFWTISDLVPSGTVSPPEDSVEFCRDAIETQYDRLADRFDSPYDAIAAIGIQNQPAVPFHTHLADNSFATFLAADAELVDWHLNTPPEHRNKRTYRRALEQVDASLLSPRPPDRPHDSYQLNQIEQFLRRVLPGVTAFESPWPDRAEQYDRSDLDDRLFDEGSDLREFPPRLKLRLHDAVCWFDSIADGTHVDPVDVFSSPLETR</sequence>
<comment type="caution">
    <text evidence="2">The sequence shown here is derived from an EMBL/GenBank/DDBJ whole genome shotgun (WGS) entry which is preliminary data.</text>
</comment>
<evidence type="ECO:0000259" key="1">
    <source>
        <dbReference type="Pfam" id="PF00733"/>
    </source>
</evidence>
<dbReference type="AlphaFoldDB" id="A0A6B0SL22"/>
<dbReference type="Pfam" id="PF00733">
    <property type="entry name" value="Asn_synthase"/>
    <property type="match status" value="1"/>
</dbReference>
<evidence type="ECO:0000313" key="3">
    <source>
        <dbReference type="Proteomes" id="UP000471521"/>
    </source>
</evidence>
<gene>
    <name evidence="2" type="ORF">GRX66_02770</name>
</gene>
<accession>A0A6B0SL22</accession>
<dbReference type="SUPFAM" id="SSF56235">
    <property type="entry name" value="N-terminal nucleophile aminohydrolases (Ntn hydrolases)"/>
    <property type="match status" value="1"/>
</dbReference>
<dbReference type="SUPFAM" id="SSF52402">
    <property type="entry name" value="Adenine nucleotide alpha hydrolases-like"/>
    <property type="match status" value="1"/>
</dbReference>
<dbReference type="RefSeq" id="WP_159525164.1">
    <property type="nucleotide sequence ID" value="NZ_WUUU01000009.1"/>
</dbReference>
<dbReference type="InterPro" id="IPR014729">
    <property type="entry name" value="Rossmann-like_a/b/a_fold"/>
</dbReference>
<keyword evidence="3" id="KW-1185">Reference proteome</keyword>
<dbReference type="Proteomes" id="UP000471521">
    <property type="component" value="Unassembled WGS sequence"/>
</dbReference>
<reference evidence="2 3" key="1">
    <citation type="submission" date="2019-12" db="EMBL/GenBank/DDBJ databases">
        <title>Isolation and characterization of three novel carbon monoxide-oxidizing members of Halobacteria from salione crusts and soils.</title>
        <authorList>
            <person name="Myers M.R."/>
            <person name="King G.M."/>
        </authorList>
    </citation>
    <scope>NUCLEOTIDE SEQUENCE [LARGE SCALE GENOMIC DNA]</scope>
    <source>
        <strain evidence="2 3">PCN9</strain>
    </source>
</reference>
<dbReference type="InterPro" id="IPR001962">
    <property type="entry name" value="Asn_synthase"/>
</dbReference>
<dbReference type="GO" id="GO:0004066">
    <property type="term" value="F:asparagine synthase (glutamine-hydrolyzing) activity"/>
    <property type="evidence" value="ECO:0007669"/>
    <property type="project" value="InterPro"/>
</dbReference>
<dbReference type="InterPro" id="IPR029055">
    <property type="entry name" value="Ntn_hydrolases_N"/>
</dbReference>
<feature type="domain" description="Asparagine synthetase" evidence="1">
    <location>
        <begin position="202"/>
        <end position="272"/>
    </location>
</feature>
<dbReference type="EMBL" id="WUUU01000009">
    <property type="protein sequence ID" value="MXR19580.1"/>
    <property type="molecule type" value="Genomic_DNA"/>
</dbReference>
<dbReference type="OrthoDB" id="297261at2157"/>
<dbReference type="GO" id="GO:0006529">
    <property type="term" value="P:asparagine biosynthetic process"/>
    <property type="evidence" value="ECO:0007669"/>
    <property type="project" value="InterPro"/>
</dbReference>
<name>A0A6B0SL22_9EURY</name>
<evidence type="ECO:0000313" key="2">
    <source>
        <dbReference type="EMBL" id="MXR19580.1"/>
    </source>
</evidence>
<organism evidence="2 3">
    <name type="scientific">Halobacterium bonnevillei</name>
    <dbReference type="NCBI Taxonomy" id="2692200"/>
    <lineage>
        <taxon>Archaea</taxon>
        <taxon>Methanobacteriati</taxon>
        <taxon>Methanobacteriota</taxon>
        <taxon>Stenosarchaea group</taxon>
        <taxon>Halobacteria</taxon>
        <taxon>Halobacteriales</taxon>
        <taxon>Halobacteriaceae</taxon>
        <taxon>Halobacterium</taxon>
    </lineage>
</organism>
<dbReference type="Gene3D" id="3.40.50.620">
    <property type="entry name" value="HUPs"/>
    <property type="match status" value="1"/>
</dbReference>
<proteinExistence type="predicted"/>
<protein>
    <recommendedName>
        <fullName evidence="1">Asparagine synthetase domain-containing protein</fullName>
    </recommendedName>
</protein>